<dbReference type="GO" id="GO:0016094">
    <property type="term" value="P:polyprenol biosynthetic process"/>
    <property type="evidence" value="ECO:0007669"/>
    <property type="project" value="TreeGrafter"/>
</dbReference>
<feature type="binding site" evidence="2">
    <location>
        <begin position="26"/>
        <end position="29"/>
    </location>
    <ligand>
        <name>substrate</name>
    </ligand>
</feature>
<evidence type="ECO:0000313" key="3">
    <source>
        <dbReference type="EMBL" id="OGM62320.1"/>
    </source>
</evidence>
<sequence length="430" mass="49095">MTPKSKKMALPKGTILPNHIAVICDGNGRWARSRGLPVSLGHEAGAKALKELVRNCRDLGIHTLTVWGFSTENWNRPKKEVMHIMNLVKKTILETLDEAKRDGVRFIHLGRKDRLPHDVLSLITKAEEETKNNTKHVFNLALDYGGRDEILRAVKNIIKDRVSVDSLTEEKFASYLDTKDQQYPYPDLFIRTSGELRTSGYLPWQLTYAEFYFEEGHLPDINIEKLKAAILDYSRRRRRFGGKDKISHFKFDPSIVAKLELGWRHALAIGDGERFRDLVIKFVSEHYGLSKELAKIAGANLAKAIVYGEEENWKEAKKALKGLYEILKKTLNLAFEPDLVASIEVNLWRANGSAHKTEQGLLLEEGYRQLYAETFRVSNYQIANAAHLAALATAERDLAVKKSGKEANIHWKKAHDYTEKFYRALKERIA</sequence>
<dbReference type="Pfam" id="PF01255">
    <property type="entry name" value="Prenyltransf"/>
    <property type="match status" value="1"/>
</dbReference>
<dbReference type="CDD" id="cd00475">
    <property type="entry name" value="Cis_IPPS"/>
    <property type="match status" value="1"/>
</dbReference>
<dbReference type="SUPFAM" id="SSF64005">
    <property type="entry name" value="Undecaprenyl diphosphate synthase"/>
    <property type="match status" value="1"/>
</dbReference>
<feature type="binding site" evidence="2">
    <location>
        <position position="191"/>
    </location>
    <ligand>
        <name>substrate</name>
    </ligand>
</feature>
<feature type="binding site" evidence="2">
    <location>
        <position position="30"/>
    </location>
    <ligand>
        <name>substrate</name>
    </ligand>
</feature>
<keyword evidence="2" id="KW-0460">Magnesium</keyword>
<proteinExistence type="inferred from homology"/>
<name>A0A1F8BEE0_9BACT</name>
<comment type="caution">
    <text evidence="2">Lacks conserved residue(s) required for the propagation of feature annotation.</text>
</comment>
<dbReference type="GO" id="GO:0045547">
    <property type="term" value="F:ditrans,polycis-polyprenyl diphosphate synthase [(2E,6E)-farnesyl diphosphate specific] activity"/>
    <property type="evidence" value="ECO:0007669"/>
    <property type="project" value="TreeGrafter"/>
</dbReference>
<dbReference type="HAMAP" id="MF_01139">
    <property type="entry name" value="ISPT"/>
    <property type="match status" value="1"/>
</dbReference>
<organism evidence="3 4">
    <name type="scientific">Candidatus Woesebacteria bacterium RIFCSPLOWO2_01_FULL_39_21</name>
    <dbReference type="NCBI Taxonomy" id="1802519"/>
    <lineage>
        <taxon>Bacteria</taxon>
        <taxon>Candidatus Woeseibacteriota</taxon>
    </lineage>
</organism>
<dbReference type="PROSITE" id="PS01066">
    <property type="entry name" value="UPP_SYNTHASE"/>
    <property type="match status" value="1"/>
</dbReference>
<dbReference type="Proteomes" id="UP000177082">
    <property type="component" value="Unassembled WGS sequence"/>
</dbReference>
<feature type="active site" description="Proton acceptor" evidence="2">
    <location>
        <position position="73"/>
    </location>
</feature>
<feature type="binding site" evidence="2">
    <location>
        <begin position="197"/>
        <end position="199"/>
    </location>
    <ligand>
        <name>substrate</name>
    </ligand>
</feature>
<dbReference type="InterPro" id="IPR001441">
    <property type="entry name" value="UPP_synth-like"/>
</dbReference>
<evidence type="ECO:0000256" key="2">
    <source>
        <dbReference type="HAMAP-Rule" id="MF_01139"/>
    </source>
</evidence>
<dbReference type="NCBIfam" id="TIGR00055">
    <property type="entry name" value="uppS"/>
    <property type="match status" value="1"/>
</dbReference>
<dbReference type="InterPro" id="IPR018520">
    <property type="entry name" value="UPP_synth-like_CS"/>
</dbReference>
<evidence type="ECO:0000256" key="1">
    <source>
        <dbReference type="ARBA" id="ARBA00022679"/>
    </source>
</evidence>
<dbReference type="PANTHER" id="PTHR10291">
    <property type="entry name" value="DEHYDRODOLICHYL DIPHOSPHATE SYNTHASE FAMILY MEMBER"/>
    <property type="match status" value="1"/>
</dbReference>
<keyword evidence="2" id="KW-0479">Metal-binding</keyword>
<reference evidence="3 4" key="1">
    <citation type="journal article" date="2016" name="Nat. Commun.">
        <title>Thousands of microbial genomes shed light on interconnected biogeochemical processes in an aquifer system.</title>
        <authorList>
            <person name="Anantharaman K."/>
            <person name="Brown C.T."/>
            <person name="Hug L.A."/>
            <person name="Sharon I."/>
            <person name="Castelle C.J."/>
            <person name="Probst A.J."/>
            <person name="Thomas B.C."/>
            <person name="Singh A."/>
            <person name="Wilkins M.J."/>
            <person name="Karaoz U."/>
            <person name="Brodie E.L."/>
            <person name="Williams K.H."/>
            <person name="Hubbard S.S."/>
            <person name="Banfield J.F."/>
        </authorList>
    </citation>
    <scope>NUCLEOTIDE SEQUENCE [LARGE SCALE GENOMIC DNA]</scope>
</reference>
<dbReference type="PANTHER" id="PTHR10291:SF0">
    <property type="entry name" value="DEHYDRODOLICHYL DIPHOSPHATE SYNTHASE 2"/>
    <property type="match status" value="1"/>
</dbReference>
<feature type="binding site" evidence="2">
    <location>
        <position position="74"/>
    </location>
    <ligand>
        <name>substrate</name>
    </ligand>
</feature>
<gene>
    <name evidence="3" type="ORF">A2961_02295</name>
</gene>
<dbReference type="EC" id="2.5.1.-" evidence="2"/>
<dbReference type="STRING" id="1802519.A2961_02295"/>
<accession>A0A1F8BEE0</accession>
<comment type="subunit">
    <text evidence="2">Homodimer.</text>
</comment>
<feature type="active site" evidence="2">
    <location>
        <position position="25"/>
    </location>
</feature>
<comment type="cofactor">
    <cofactor evidence="2">
        <name>Mg(2+)</name>
        <dbReference type="ChEBI" id="CHEBI:18420"/>
    </cofactor>
    <text evidence="2">Binds 2 magnesium ions per subunit.</text>
</comment>
<feature type="binding site" evidence="2">
    <location>
        <position position="42"/>
    </location>
    <ligand>
        <name>substrate</name>
    </ligand>
</feature>
<feature type="binding site" evidence="2">
    <location>
        <position position="76"/>
    </location>
    <ligand>
        <name>substrate</name>
    </ligand>
</feature>
<keyword evidence="1 2" id="KW-0808">Transferase</keyword>
<protein>
    <recommendedName>
        <fullName evidence="2">Isoprenyl transferase</fullName>
        <ecNumber evidence="2">2.5.1.-</ecNumber>
    </recommendedName>
</protein>
<dbReference type="Gene3D" id="3.40.1180.10">
    <property type="entry name" value="Decaprenyl diphosphate synthase-like"/>
    <property type="match status" value="1"/>
</dbReference>
<comment type="caution">
    <text evidence="3">The sequence shown here is derived from an EMBL/GenBank/DDBJ whole genome shotgun (WGS) entry which is preliminary data.</text>
</comment>
<evidence type="ECO:0000313" key="4">
    <source>
        <dbReference type="Proteomes" id="UP000177082"/>
    </source>
</evidence>
<dbReference type="GO" id="GO:0000287">
    <property type="term" value="F:magnesium ion binding"/>
    <property type="evidence" value="ECO:0007669"/>
    <property type="project" value="UniProtKB-UniRule"/>
</dbReference>
<dbReference type="AlphaFoldDB" id="A0A1F8BEE0"/>
<feature type="binding site" evidence="2">
    <location>
        <begin position="70"/>
        <end position="72"/>
    </location>
    <ligand>
        <name>substrate</name>
    </ligand>
</feature>
<feature type="binding site" evidence="2">
    <location>
        <position position="25"/>
    </location>
    <ligand>
        <name>Mg(2+)</name>
        <dbReference type="ChEBI" id="CHEBI:18420"/>
    </ligand>
</feature>
<dbReference type="InterPro" id="IPR036424">
    <property type="entry name" value="UPP_synth-like_sf"/>
</dbReference>
<comment type="function">
    <text evidence="2">Catalyzes the condensation of isopentenyl diphosphate (IPP) with allylic pyrophosphates generating different type of terpenoids.</text>
</comment>
<comment type="similarity">
    <text evidence="2">Belongs to the UPP synthase family.</text>
</comment>
<dbReference type="EMBL" id="MGHF01000028">
    <property type="protein sequence ID" value="OGM62320.1"/>
    <property type="molecule type" value="Genomic_DNA"/>
</dbReference>
<feature type="binding site" evidence="2">
    <location>
        <position position="210"/>
    </location>
    <ligand>
        <name>Mg(2+)</name>
        <dbReference type="ChEBI" id="CHEBI:18420"/>
    </ligand>
</feature>